<dbReference type="Proteomes" id="UP000266673">
    <property type="component" value="Unassembled WGS sequence"/>
</dbReference>
<name>A0A397VBX6_9GLOM</name>
<dbReference type="AlphaFoldDB" id="A0A397VBX6"/>
<feature type="domain" description="Transposase putative helix-turn-helix" evidence="1">
    <location>
        <begin position="19"/>
        <end position="50"/>
    </location>
</feature>
<protein>
    <recommendedName>
        <fullName evidence="1">Transposase putative helix-turn-helix domain-containing protein</fullName>
    </recommendedName>
</protein>
<proteinExistence type="predicted"/>
<comment type="caution">
    <text evidence="2">The sequence shown here is derived from an EMBL/GenBank/DDBJ whole genome shotgun (WGS) entry which is preliminary data.</text>
</comment>
<accession>A0A397VBX6</accession>
<dbReference type="InterPro" id="IPR021027">
    <property type="entry name" value="Transposase_put_HTH"/>
</dbReference>
<sequence>MIVWIFTFETMNKDVSNLKTKNIQVYPNREQREKLLRWMGTARWVYNSCVDFC</sequence>
<keyword evidence="3" id="KW-1185">Reference proteome</keyword>
<evidence type="ECO:0000313" key="3">
    <source>
        <dbReference type="Proteomes" id="UP000266673"/>
    </source>
</evidence>
<dbReference type="OrthoDB" id="2438897at2759"/>
<gene>
    <name evidence="2" type="ORF">C2G38_2083372</name>
</gene>
<dbReference type="Pfam" id="PF12323">
    <property type="entry name" value="HTH_OrfB_IS605"/>
    <property type="match status" value="1"/>
</dbReference>
<dbReference type="EMBL" id="QKWP01000480">
    <property type="protein sequence ID" value="RIB19351.1"/>
    <property type="molecule type" value="Genomic_DNA"/>
</dbReference>
<evidence type="ECO:0000313" key="2">
    <source>
        <dbReference type="EMBL" id="RIB19351.1"/>
    </source>
</evidence>
<evidence type="ECO:0000259" key="1">
    <source>
        <dbReference type="Pfam" id="PF12323"/>
    </source>
</evidence>
<organism evidence="2 3">
    <name type="scientific">Gigaspora rosea</name>
    <dbReference type="NCBI Taxonomy" id="44941"/>
    <lineage>
        <taxon>Eukaryota</taxon>
        <taxon>Fungi</taxon>
        <taxon>Fungi incertae sedis</taxon>
        <taxon>Mucoromycota</taxon>
        <taxon>Glomeromycotina</taxon>
        <taxon>Glomeromycetes</taxon>
        <taxon>Diversisporales</taxon>
        <taxon>Gigasporaceae</taxon>
        <taxon>Gigaspora</taxon>
    </lineage>
</organism>
<reference evidence="2 3" key="1">
    <citation type="submission" date="2018-06" db="EMBL/GenBank/DDBJ databases">
        <title>Comparative genomics reveals the genomic features of Rhizophagus irregularis, R. cerebriforme, R. diaphanum and Gigaspora rosea, and their symbiotic lifestyle signature.</title>
        <authorList>
            <person name="Morin E."/>
            <person name="San Clemente H."/>
            <person name="Chen E.C.H."/>
            <person name="De La Providencia I."/>
            <person name="Hainaut M."/>
            <person name="Kuo A."/>
            <person name="Kohler A."/>
            <person name="Murat C."/>
            <person name="Tang N."/>
            <person name="Roy S."/>
            <person name="Loubradou J."/>
            <person name="Henrissat B."/>
            <person name="Grigoriev I.V."/>
            <person name="Corradi N."/>
            <person name="Roux C."/>
            <person name="Martin F.M."/>
        </authorList>
    </citation>
    <scope>NUCLEOTIDE SEQUENCE [LARGE SCALE GENOMIC DNA]</scope>
    <source>
        <strain evidence="2 3">DAOM 194757</strain>
    </source>
</reference>